<dbReference type="SUPFAM" id="SSF51695">
    <property type="entry name" value="PLC-like phosphodiesterases"/>
    <property type="match status" value="1"/>
</dbReference>
<dbReference type="InterPro" id="IPR017946">
    <property type="entry name" value="PLC-like_Pdiesterase_TIM-brl"/>
</dbReference>
<dbReference type="GO" id="GO:0008081">
    <property type="term" value="F:phosphoric diester hydrolase activity"/>
    <property type="evidence" value="ECO:0007669"/>
    <property type="project" value="InterPro"/>
</dbReference>
<dbReference type="PROSITE" id="PS50007">
    <property type="entry name" value="PIPLC_X_DOMAIN"/>
    <property type="match status" value="1"/>
</dbReference>
<dbReference type="GO" id="GO:0006629">
    <property type="term" value="P:lipid metabolic process"/>
    <property type="evidence" value="ECO:0007669"/>
    <property type="project" value="InterPro"/>
</dbReference>
<evidence type="ECO:0000313" key="2">
    <source>
        <dbReference type="EMBL" id="CAE8581130.1"/>
    </source>
</evidence>
<dbReference type="AlphaFoldDB" id="A0A813CZT0"/>
<dbReference type="OMA" id="WANEYPE"/>
<accession>A0A813CZT0</accession>
<dbReference type="CDD" id="cd08557">
    <property type="entry name" value="PI-PLCc_bacteria_like"/>
    <property type="match status" value="1"/>
</dbReference>
<dbReference type="PANTHER" id="PTHR13593:SF113">
    <property type="entry name" value="SI:DKEY-266F7.9"/>
    <property type="match status" value="1"/>
</dbReference>
<proteinExistence type="predicted"/>
<feature type="signal peptide" evidence="1">
    <location>
        <begin position="1"/>
        <end position="21"/>
    </location>
</feature>
<dbReference type="OrthoDB" id="406910at2759"/>
<keyword evidence="1" id="KW-0732">Signal</keyword>
<sequence>MSQLCFAVAVVLASVANLASSSCSTPRELNCGGSQDFTLETGGCAQFSGIPTAAAVCEINASTATTGSLCWFPGGKDVSLCFVGQCWSDVGDNSLPITNWQKVPNENTLKMTNLHVSKCGLQISGFSYCCKATGAKNRTSTQHKATSATTTALVGKPLLRNSAFVETHDSATGFLSDMNPINKWARTQTVGFAPQLDCGARALDMRLHDAIGDGARIQFHHGPVVILGMTVDNTLPAIIDWCREHPSELVIVYLSHCTSGGILQLQAGSRSDESDVGTGVVVNTTDRKCADANFLAPFQELNVRVLMDSGHVNSMTLEEAKEVAGLERGGMLLGITEDSMNENWDPSITWTGQRCGPGEGPWQKLWGYVGTTLGSQQGTLNQVQSFWQESGTTAELMFWNIIKYNEQSQINHFVLEQIRNGAYEGVNFLEVNNICAHGPEIAEAIGTTVSALDKQRCQAACGSPRYEAECKKFPEDLIQY</sequence>
<keyword evidence="3" id="KW-1185">Reference proteome</keyword>
<feature type="chain" id="PRO_5032639097" evidence="1">
    <location>
        <begin position="22"/>
        <end position="480"/>
    </location>
</feature>
<name>A0A813CZT0_POLGL</name>
<organism evidence="2 3">
    <name type="scientific">Polarella glacialis</name>
    <name type="common">Dinoflagellate</name>
    <dbReference type="NCBI Taxonomy" id="89957"/>
    <lineage>
        <taxon>Eukaryota</taxon>
        <taxon>Sar</taxon>
        <taxon>Alveolata</taxon>
        <taxon>Dinophyceae</taxon>
        <taxon>Suessiales</taxon>
        <taxon>Suessiaceae</taxon>
        <taxon>Polarella</taxon>
    </lineage>
</organism>
<dbReference type="InterPro" id="IPR051057">
    <property type="entry name" value="PI-PLC_domain"/>
</dbReference>
<dbReference type="PANTHER" id="PTHR13593">
    <property type="match status" value="1"/>
</dbReference>
<reference evidence="2" key="1">
    <citation type="submission" date="2021-02" db="EMBL/GenBank/DDBJ databases">
        <authorList>
            <person name="Dougan E. K."/>
            <person name="Rhodes N."/>
            <person name="Thang M."/>
            <person name="Chan C."/>
        </authorList>
    </citation>
    <scope>NUCLEOTIDE SEQUENCE</scope>
</reference>
<dbReference type="Proteomes" id="UP000654075">
    <property type="component" value="Unassembled WGS sequence"/>
</dbReference>
<gene>
    <name evidence="2" type="ORF">PGLA1383_LOCUS161</name>
</gene>
<comment type="caution">
    <text evidence="2">The sequence shown here is derived from an EMBL/GenBank/DDBJ whole genome shotgun (WGS) entry which is preliminary data.</text>
</comment>
<evidence type="ECO:0000313" key="3">
    <source>
        <dbReference type="Proteomes" id="UP000654075"/>
    </source>
</evidence>
<evidence type="ECO:0000256" key="1">
    <source>
        <dbReference type="SAM" id="SignalP"/>
    </source>
</evidence>
<protein>
    <submittedName>
        <fullName evidence="2">Uncharacterized protein</fullName>
    </submittedName>
</protein>
<dbReference type="Gene3D" id="3.20.20.190">
    <property type="entry name" value="Phosphatidylinositol (PI) phosphodiesterase"/>
    <property type="match status" value="1"/>
</dbReference>
<dbReference type="EMBL" id="CAJNNV010000031">
    <property type="protein sequence ID" value="CAE8581130.1"/>
    <property type="molecule type" value="Genomic_DNA"/>
</dbReference>